<dbReference type="AlphaFoldDB" id="A0A8H4LLP8"/>
<comment type="caution">
    <text evidence="2">The sequence shown here is derived from an EMBL/GenBank/DDBJ whole genome shotgun (WGS) entry which is preliminary data.</text>
</comment>
<gene>
    <name evidence="2" type="ORF">FALBO_1565</name>
</gene>
<name>A0A8H4LLP8_9HYPO</name>
<evidence type="ECO:0000313" key="3">
    <source>
        <dbReference type="Proteomes" id="UP000554235"/>
    </source>
</evidence>
<dbReference type="Proteomes" id="UP000554235">
    <property type="component" value="Unassembled WGS sequence"/>
</dbReference>
<keyword evidence="3" id="KW-1185">Reference proteome</keyword>
<dbReference type="OrthoDB" id="10301221at2759"/>
<accession>A0A8H4LLP8</accession>
<proteinExistence type="predicted"/>
<evidence type="ECO:0000256" key="1">
    <source>
        <dbReference type="SAM" id="MobiDB-lite"/>
    </source>
</evidence>
<organism evidence="2 3">
    <name type="scientific">Fusarium albosuccineum</name>
    <dbReference type="NCBI Taxonomy" id="1237068"/>
    <lineage>
        <taxon>Eukaryota</taxon>
        <taxon>Fungi</taxon>
        <taxon>Dikarya</taxon>
        <taxon>Ascomycota</taxon>
        <taxon>Pezizomycotina</taxon>
        <taxon>Sordariomycetes</taxon>
        <taxon>Hypocreomycetidae</taxon>
        <taxon>Hypocreales</taxon>
        <taxon>Nectriaceae</taxon>
        <taxon>Fusarium</taxon>
        <taxon>Fusarium decemcellulare species complex</taxon>
    </lineage>
</organism>
<sequence length="251" mass="28123">MYATKGENPAWKRVAPAVDPLPIVSIGGQPAAGEDAGGDEDGIQNKTLNLGDLLRYRRSHRHAKEIIGDSQLQKRKHWDPVFTGYEWMNDDQLLGWTPALIYNPTRTYVYLYLAKKKGDDLPEKQTTESEVEQEYKAKAALIDKIKKSLHSTDRGTEPLEIRFNRFTLNISNVLFAGTHLLGDKLFQQPSKEGLEVAIWGEGARTIKPVVFGNELSIIDIPGFNRSYFTNATIDCEPWHVYGLGGSCVCIS</sequence>
<evidence type="ECO:0000313" key="2">
    <source>
        <dbReference type="EMBL" id="KAF4471522.1"/>
    </source>
</evidence>
<dbReference type="EMBL" id="JAADYS010000195">
    <property type="protein sequence ID" value="KAF4471522.1"/>
    <property type="molecule type" value="Genomic_DNA"/>
</dbReference>
<reference evidence="2 3" key="1">
    <citation type="submission" date="2020-01" db="EMBL/GenBank/DDBJ databases">
        <title>Identification and distribution of gene clusters putatively required for synthesis of sphingolipid metabolism inhibitors in phylogenetically diverse species of the filamentous fungus Fusarium.</title>
        <authorList>
            <person name="Kim H.-S."/>
            <person name="Busman M."/>
            <person name="Brown D.W."/>
            <person name="Divon H."/>
            <person name="Uhlig S."/>
            <person name="Proctor R.H."/>
        </authorList>
    </citation>
    <scope>NUCLEOTIDE SEQUENCE [LARGE SCALE GENOMIC DNA]</scope>
    <source>
        <strain evidence="2 3">NRRL 20459</strain>
    </source>
</reference>
<protein>
    <submittedName>
        <fullName evidence="2">Uncharacterized protein</fullName>
    </submittedName>
</protein>
<feature type="region of interest" description="Disordered" evidence="1">
    <location>
        <begin position="25"/>
        <end position="44"/>
    </location>
</feature>